<accession>A0A7I9VGG5</accession>
<sequence>MIRPGNPALLLVALLAAPSAADALGPVSLTLEGFGGAQRTDPLQLAGGTASVTPTEQDRLSGDFGLAGASVIAKASFLEVGLSFDTSFSSPRTKVSTLAPLAGLAFDVSVLRFELLAEWGGHRYGTVGGSGERMTVGFVGARPGLSVRLPLAGSVRWVLGVWGFSRWNLSAEEVAVPAPAPAVGATIYRAGRGPTFGVAGRLGLEL</sequence>
<evidence type="ECO:0000313" key="3">
    <source>
        <dbReference type="Proteomes" id="UP000503640"/>
    </source>
</evidence>
<dbReference type="AlphaFoldDB" id="A0A7I9VGG5"/>
<dbReference type="Proteomes" id="UP000503640">
    <property type="component" value="Unassembled WGS sequence"/>
</dbReference>
<evidence type="ECO:0000256" key="1">
    <source>
        <dbReference type="SAM" id="SignalP"/>
    </source>
</evidence>
<evidence type="ECO:0000313" key="2">
    <source>
        <dbReference type="EMBL" id="GEJ55481.1"/>
    </source>
</evidence>
<name>A0A7I9VGG5_9BACT</name>
<evidence type="ECO:0008006" key="4">
    <source>
        <dbReference type="Google" id="ProtNLM"/>
    </source>
</evidence>
<dbReference type="EMBL" id="BJTG01000001">
    <property type="protein sequence ID" value="GEJ55481.1"/>
    <property type="molecule type" value="Genomic_DNA"/>
</dbReference>
<feature type="chain" id="PRO_5029863239" description="Outer membrane protein beta-barrel domain-containing protein" evidence="1">
    <location>
        <begin position="24"/>
        <end position="206"/>
    </location>
</feature>
<keyword evidence="3" id="KW-1185">Reference proteome</keyword>
<protein>
    <recommendedName>
        <fullName evidence="4">Outer membrane protein beta-barrel domain-containing protein</fullName>
    </recommendedName>
</protein>
<organism evidence="2 3">
    <name type="scientific">Anaeromyxobacter diazotrophicus</name>
    <dbReference type="NCBI Taxonomy" id="2590199"/>
    <lineage>
        <taxon>Bacteria</taxon>
        <taxon>Pseudomonadati</taxon>
        <taxon>Myxococcota</taxon>
        <taxon>Myxococcia</taxon>
        <taxon>Myxococcales</taxon>
        <taxon>Cystobacterineae</taxon>
        <taxon>Anaeromyxobacteraceae</taxon>
        <taxon>Anaeromyxobacter</taxon>
    </lineage>
</organism>
<keyword evidence="1" id="KW-0732">Signal</keyword>
<feature type="signal peptide" evidence="1">
    <location>
        <begin position="1"/>
        <end position="23"/>
    </location>
</feature>
<reference evidence="3" key="1">
    <citation type="journal article" date="2020" name="Appl. Environ. Microbiol.">
        <title>Diazotrophic Anaeromyxobacter Isolates from Soils.</title>
        <authorList>
            <person name="Masuda Y."/>
            <person name="Yamanaka H."/>
            <person name="Xu Z.X."/>
            <person name="Shiratori Y."/>
            <person name="Aono T."/>
            <person name="Amachi S."/>
            <person name="Senoo K."/>
            <person name="Itoh H."/>
        </authorList>
    </citation>
    <scope>NUCLEOTIDE SEQUENCE [LARGE SCALE GENOMIC DNA]</scope>
    <source>
        <strain evidence="3">R267</strain>
    </source>
</reference>
<proteinExistence type="predicted"/>
<gene>
    <name evidence="2" type="ORF">AMYX_02220</name>
</gene>
<comment type="caution">
    <text evidence="2">The sequence shown here is derived from an EMBL/GenBank/DDBJ whole genome shotgun (WGS) entry which is preliminary data.</text>
</comment>
<dbReference type="RefSeq" id="WP_176062278.1">
    <property type="nucleotide sequence ID" value="NZ_BJTG01000001.1"/>
</dbReference>